<sequence length="169" mass="18600">EVGSCAKDTFTKPGTINVYLEGSIQGFPISWDLSLPISFPSQWNYIQMLNAMFDALPCMKGIAELSLVYCKFAYEQLISLFHKMQNVETLSISNIGDQLLDSIPDAPDTTMLVNKGGTFRDSVFFPCLKGISVDRGNSTLFPQLRKCLNNRKQRGSVQVCGCGESGILG</sequence>
<dbReference type="Proteomes" id="UP000772434">
    <property type="component" value="Unassembled WGS sequence"/>
</dbReference>
<proteinExistence type="predicted"/>
<keyword evidence="2" id="KW-1185">Reference proteome</keyword>
<dbReference type="AlphaFoldDB" id="A0A9P5PIK6"/>
<accession>A0A9P5PIK6</accession>
<evidence type="ECO:0000313" key="2">
    <source>
        <dbReference type="Proteomes" id="UP000772434"/>
    </source>
</evidence>
<name>A0A9P5PIK6_9AGAR</name>
<feature type="non-terminal residue" evidence="1">
    <location>
        <position position="169"/>
    </location>
</feature>
<dbReference type="OrthoDB" id="3172239at2759"/>
<comment type="caution">
    <text evidence="1">The sequence shown here is derived from an EMBL/GenBank/DDBJ whole genome shotgun (WGS) entry which is preliminary data.</text>
</comment>
<gene>
    <name evidence="1" type="ORF">BDP27DRAFT_1481713</name>
</gene>
<organism evidence="1 2">
    <name type="scientific">Rhodocollybia butyracea</name>
    <dbReference type="NCBI Taxonomy" id="206335"/>
    <lineage>
        <taxon>Eukaryota</taxon>
        <taxon>Fungi</taxon>
        <taxon>Dikarya</taxon>
        <taxon>Basidiomycota</taxon>
        <taxon>Agaricomycotina</taxon>
        <taxon>Agaricomycetes</taxon>
        <taxon>Agaricomycetidae</taxon>
        <taxon>Agaricales</taxon>
        <taxon>Marasmiineae</taxon>
        <taxon>Omphalotaceae</taxon>
        <taxon>Rhodocollybia</taxon>
    </lineage>
</organism>
<evidence type="ECO:0000313" key="1">
    <source>
        <dbReference type="EMBL" id="KAF9062740.1"/>
    </source>
</evidence>
<protein>
    <submittedName>
        <fullName evidence="1">Uncharacterized protein</fullName>
    </submittedName>
</protein>
<reference evidence="1" key="1">
    <citation type="submission" date="2020-11" db="EMBL/GenBank/DDBJ databases">
        <authorList>
            <consortium name="DOE Joint Genome Institute"/>
            <person name="Ahrendt S."/>
            <person name="Riley R."/>
            <person name="Andreopoulos W."/>
            <person name="Labutti K."/>
            <person name="Pangilinan J."/>
            <person name="Ruiz-Duenas F.J."/>
            <person name="Barrasa J.M."/>
            <person name="Sanchez-Garcia M."/>
            <person name="Camarero S."/>
            <person name="Miyauchi S."/>
            <person name="Serrano A."/>
            <person name="Linde D."/>
            <person name="Babiker R."/>
            <person name="Drula E."/>
            <person name="Ayuso-Fernandez I."/>
            <person name="Pacheco R."/>
            <person name="Padilla G."/>
            <person name="Ferreira P."/>
            <person name="Barriuso J."/>
            <person name="Kellner H."/>
            <person name="Castanera R."/>
            <person name="Alfaro M."/>
            <person name="Ramirez L."/>
            <person name="Pisabarro A.G."/>
            <person name="Kuo A."/>
            <person name="Tritt A."/>
            <person name="Lipzen A."/>
            <person name="He G."/>
            <person name="Yan M."/>
            <person name="Ng V."/>
            <person name="Cullen D."/>
            <person name="Martin F."/>
            <person name="Rosso M.-N."/>
            <person name="Henrissat B."/>
            <person name="Hibbett D."/>
            <person name="Martinez A.T."/>
            <person name="Grigoriev I.V."/>
        </authorList>
    </citation>
    <scope>NUCLEOTIDE SEQUENCE</scope>
    <source>
        <strain evidence="1">AH 40177</strain>
    </source>
</reference>
<dbReference type="EMBL" id="JADNRY010000164">
    <property type="protein sequence ID" value="KAF9062740.1"/>
    <property type="molecule type" value="Genomic_DNA"/>
</dbReference>